<feature type="region of interest" description="Disordered" evidence="8">
    <location>
        <begin position="210"/>
        <end position="296"/>
    </location>
</feature>
<feature type="domain" description="VTT" evidence="9">
    <location>
        <begin position="16"/>
        <end position="139"/>
    </location>
</feature>
<evidence type="ECO:0000256" key="2">
    <source>
        <dbReference type="ARBA" id="ARBA00010792"/>
    </source>
</evidence>
<keyword evidence="6 7" id="KW-0472">Membrane</keyword>
<comment type="caution">
    <text evidence="10">The sequence shown here is derived from an EMBL/GenBank/DDBJ whole genome shotgun (WGS) entry which is preliminary data.</text>
</comment>
<organism evidence="10 11">
    <name type="scientific">Arthrobacter silviterrae</name>
    <dbReference type="NCBI Taxonomy" id="2026658"/>
    <lineage>
        <taxon>Bacteria</taxon>
        <taxon>Bacillati</taxon>
        <taxon>Actinomycetota</taxon>
        <taxon>Actinomycetes</taxon>
        <taxon>Micrococcales</taxon>
        <taxon>Micrococcaceae</taxon>
        <taxon>Arthrobacter</taxon>
    </lineage>
</organism>
<dbReference type="Pfam" id="PF09335">
    <property type="entry name" value="VTT_dom"/>
    <property type="match status" value="1"/>
</dbReference>
<dbReference type="EMBL" id="JAAKZI010000009">
    <property type="protein sequence ID" value="NGN83281.1"/>
    <property type="molecule type" value="Genomic_DNA"/>
</dbReference>
<feature type="transmembrane region" description="Helical" evidence="7">
    <location>
        <begin position="35"/>
        <end position="57"/>
    </location>
</feature>
<evidence type="ECO:0000313" key="10">
    <source>
        <dbReference type="EMBL" id="NGN83281.1"/>
    </source>
</evidence>
<feature type="compositionally biased region" description="Gly residues" evidence="8">
    <location>
        <begin position="251"/>
        <end position="260"/>
    </location>
</feature>
<reference evidence="10 11" key="1">
    <citation type="submission" date="2020-02" db="EMBL/GenBank/DDBJ databases">
        <title>Genome sequence of the type strain DSM 27180 of Arthrobacter silviterrae.</title>
        <authorList>
            <person name="Gao J."/>
            <person name="Sun J."/>
        </authorList>
    </citation>
    <scope>NUCLEOTIDE SEQUENCE [LARGE SCALE GENOMIC DNA]</scope>
    <source>
        <strain evidence="10 11">DSM 27180</strain>
    </source>
</reference>
<feature type="compositionally biased region" description="Low complexity" evidence="8">
    <location>
        <begin position="210"/>
        <end position="228"/>
    </location>
</feature>
<keyword evidence="5 7" id="KW-1133">Transmembrane helix</keyword>
<proteinExistence type="inferred from homology"/>
<evidence type="ECO:0000256" key="3">
    <source>
        <dbReference type="ARBA" id="ARBA00022475"/>
    </source>
</evidence>
<evidence type="ECO:0000256" key="4">
    <source>
        <dbReference type="ARBA" id="ARBA00022692"/>
    </source>
</evidence>
<protein>
    <submittedName>
        <fullName evidence="10">DedA family protein</fullName>
    </submittedName>
</protein>
<dbReference type="PANTHER" id="PTHR30353:SF0">
    <property type="entry name" value="TRANSMEMBRANE PROTEIN"/>
    <property type="match status" value="1"/>
</dbReference>
<keyword evidence="4 7" id="KW-0812">Transmembrane</keyword>
<evidence type="ECO:0000256" key="1">
    <source>
        <dbReference type="ARBA" id="ARBA00004651"/>
    </source>
</evidence>
<evidence type="ECO:0000259" key="9">
    <source>
        <dbReference type="Pfam" id="PF09335"/>
    </source>
</evidence>
<dbReference type="PANTHER" id="PTHR30353">
    <property type="entry name" value="INNER MEMBRANE PROTEIN DEDA-RELATED"/>
    <property type="match status" value="1"/>
</dbReference>
<evidence type="ECO:0000313" key="11">
    <source>
        <dbReference type="Proteomes" id="UP000479226"/>
    </source>
</evidence>
<comment type="similarity">
    <text evidence="2 7">Belongs to the DedA family.</text>
</comment>
<feature type="transmembrane region" description="Helical" evidence="7">
    <location>
        <begin position="121"/>
        <end position="145"/>
    </location>
</feature>
<dbReference type="Proteomes" id="UP000479226">
    <property type="component" value="Unassembled WGS sequence"/>
</dbReference>
<dbReference type="InterPro" id="IPR032818">
    <property type="entry name" value="DedA-like"/>
</dbReference>
<name>A0ABX0D9F4_9MICC</name>
<accession>A0ABX0D9F4</accession>
<evidence type="ECO:0000256" key="7">
    <source>
        <dbReference type="RuleBase" id="RU367016"/>
    </source>
</evidence>
<evidence type="ECO:0000256" key="6">
    <source>
        <dbReference type="ARBA" id="ARBA00023136"/>
    </source>
</evidence>
<dbReference type="InterPro" id="IPR032816">
    <property type="entry name" value="VTT_dom"/>
</dbReference>
<evidence type="ECO:0000256" key="8">
    <source>
        <dbReference type="SAM" id="MobiDB-lite"/>
    </source>
</evidence>
<comment type="caution">
    <text evidence="7">Lacks conserved residue(s) required for the propagation of feature annotation.</text>
</comment>
<evidence type="ECO:0000256" key="5">
    <source>
        <dbReference type="ARBA" id="ARBA00022989"/>
    </source>
</evidence>
<dbReference type="RefSeq" id="WP_165181382.1">
    <property type="nucleotide sequence ID" value="NZ_JAAKZI010000009.1"/>
</dbReference>
<feature type="transmembrane region" description="Helical" evidence="7">
    <location>
        <begin position="151"/>
        <end position="172"/>
    </location>
</feature>
<gene>
    <name evidence="10" type="ORF">G6N77_07360</name>
</gene>
<comment type="subcellular location">
    <subcellularLocation>
        <location evidence="1 7">Cell membrane</location>
        <topology evidence="1 7">Multi-pass membrane protein</topology>
    </subcellularLocation>
</comment>
<keyword evidence="11" id="KW-1185">Reference proteome</keyword>
<feature type="compositionally biased region" description="Low complexity" evidence="8">
    <location>
        <begin position="236"/>
        <end position="250"/>
    </location>
</feature>
<keyword evidence="3 7" id="KW-1003">Cell membrane</keyword>
<sequence>MVSLFCLIDGFFLFLPSETAIVALASISLRTGSPNIWLLILGATIGAMIGDNIAYFMGNKLGTTRFKWMRRPRGAQAFSWAGRELEKRGAILIFTARYIPVGRIAVNFTAGATHFPWRRFVVLDGIAVVTWAGYSVAVGTFAGRWVHHNPLLGVGIAIAFAIVIGFIVDHAMKILHHQLEKRGKLAPRAEPGLVAAQMVAQVQAAGRAAPAAQTRPAAAQTGPAAGQTGPRAGQPADVSAQAGDGAVAAGGATGGTGVVHGGEPEEIPEEIPGAMPEPVPGGGAADTPLAHGTSQK</sequence>